<comment type="caution">
    <text evidence="2">The sequence shown here is derived from an EMBL/GenBank/DDBJ whole genome shotgun (WGS) entry which is preliminary data.</text>
</comment>
<dbReference type="Proteomes" id="UP001165060">
    <property type="component" value="Unassembled WGS sequence"/>
</dbReference>
<evidence type="ECO:0000313" key="2">
    <source>
        <dbReference type="EMBL" id="GMI38263.1"/>
    </source>
</evidence>
<name>A0ABQ6N1R2_9STRA</name>
<evidence type="ECO:0000313" key="3">
    <source>
        <dbReference type="Proteomes" id="UP001165060"/>
    </source>
</evidence>
<reference evidence="2 3" key="1">
    <citation type="journal article" date="2023" name="Commun. Biol.">
        <title>Genome analysis of Parmales, the sister group of diatoms, reveals the evolutionary specialization of diatoms from phago-mixotrophs to photoautotrophs.</title>
        <authorList>
            <person name="Ban H."/>
            <person name="Sato S."/>
            <person name="Yoshikawa S."/>
            <person name="Yamada K."/>
            <person name="Nakamura Y."/>
            <person name="Ichinomiya M."/>
            <person name="Sato N."/>
            <person name="Blanc-Mathieu R."/>
            <person name="Endo H."/>
            <person name="Kuwata A."/>
            <person name="Ogata H."/>
        </authorList>
    </citation>
    <scope>NUCLEOTIDE SEQUENCE [LARGE SCALE GENOMIC DNA]</scope>
</reference>
<sequence>MAECMMPARPSKEKSAWDRDASLASLTGRSPTVDRLYGDAKNPPRNAKALRAREKIASYVPPPSCKPEGYELMTSRPEMFNSSRGRETARYTSRGPETARVRDMGAEAGVSKKKADFGSGHPMWSPYYRPTGKTSDGKPIIPIDYFKQSSREWGAFKTDPNLVELGPRMLEANARLANNIKEQISFNPYPHHLSLTPRNSAGEPLVEKKVIDREDAKKMLLKMLASERPMLDRDEEFTAKFTRHMYSQEHKKMSTLQQAGKDPFKLSAEEMFAMKNEAKYKSKFVGPCMDMGHKPNWNYNEYHGAKTGEQP</sequence>
<gene>
    <name evidence="2" type="ORF">TeGR_g4276</name>
</gene>
<feature type="compositionally biased region" description="Basic and acidic residues" evidence="1">
    <location>
        <begin position="10"/>
        <end position="21"/>
    </location>
</feature>
<evidence type="ECO:0008006" key="4">
    <source>
        <dbReference type="Google" id="ProtNLM"/>
    </source>
</evidence>
<keyword evidence="3" id="KW-1185">Reference proteome</keyword>
<dbReference type="EMBL" id="BRYB01000813">
    <property type="protein sequence ID" value="GMI38263.1"/>
    <property type="molecule type" value="Genomic_DNA"/>
</dbReference>
<feature type="region of interest" description="Disordered" evidence="1">
    <location>
        <begin position="1"/>
        <end position="64"/>
    </location>
</feature>
<protein>
    <recommendedName>
        <fullName evidence="4">Flagellar associated protein</fullName>
    </recommendedName>
</protein>
<organism evidence="2 3">
    <name type="scientific">Tetraparma gracilis</name>
    <dbReference type="NCBI Taxonomy" id="2962635"/>
    <lineage>
        <taxon>Eukaryota</taxon>
        <taxon>Sar</taxon>
        <taxon>Stramenopiles</taxon>
        <taxon>Ochrophyta</taxon>
        <taxon>Bolidophyceae</taxon>
        <taxon>Parmales</taxon>
        <taxon>Triparmaceae</taxon>
        <taxon>Tetraparma</taxon>
    </lineage>
</organism>
<proteinExistence type="predicted"/>
<evidence type="ECO:0000256" key="1">
    <source>
        <dbReference type="SAM" id="MobiDB-lite"/>
    </source>
</evidence>
<accession>A0ABQ6N1R2</accession>